<evidence type="ECO:0000256" key="1">
    <source>
        <dbReference type="ARBA" id="ARBA00004141"/>
    </source>
</evidence>
<dbReference type="Proteomes" id="UP001043456">
    <property type="component" value="Unassembled WGS sequence"/>
</dbReference>
<keyword evidence="7" id="KW-1185">Reference proteome</keyword>
<dbReference type="PANTHER" id="PTHR43791">
    <property type="entry name" value="PERMEASE-RELATED"/>
    <property type="match status" value="1"/>
</dbReference>
<evidence type="ECO:0000313" key="6">
    <source>
        <dbReference type="EMBL" id="GIJ92644.1"/>
    </source>
</evidence>
<dbReference type="PANTHER" id="PTHR43791:SF59">
    <property type="entry name" value="TRANSPORTER, PUTATIVE (AFU_ORTHOLOGUE AFUA_1G06550)-RELATED"/>
    <property type="match status" value="1"/>
</dbReference>
<sequence>MPDSPMEAKYLSDREKVIAVERLRQPDGDHFAGMAMGPRLGDVLRSQYVVLVLSIPGVTRANYCRIPSGGISTFGNLIIKSFEYNSFETILFNIPLEYIRY</sequence>
<dbReference type="GO" id="GO:0016020">
    <property type="term" value="C:membrane"/>
    <property type="evidence" value="ECO:0007669"/>
    <property type="project" value="UniProtKB-SubCell"/>
</dbReference>
<keyword evidence="5" id="KW-0472">Membrane</keyword>
<protein>
    <submittedName>
        <fullName evidence="6">Uncharacterized protein</fullName>
    </submittedName>
</protein>
<keyword evidence="3" id="KW-0812">Transmembrane</keyword>
<dbReference type="RefSeq" id="XP_043163390.1">
    <property type="nucleotide sequence ID" value="XM_043307455.1"/>
</dbReference>
<evidence type="ECO:0000256" key="3">
    <source>
        <dbReference type="ARBA" id="ARBA00022692"/>
    </source>
</evidence>
<dbReference type="OrthoDB" id="6730379at2759"/>
<name>A0A9P3BLE4_9EURO</name>
<evidence type="ECO:0000256" key="2">
    <source>
        <dbReference type="ARBA" id="ARBA00022448"/>
    </source>
</evidence>
<proteinExistence type="predicted"/>
<organism evidence="6 7">
    <name type="scientific">Aspergillus pseudoviridinutans</name>
    <dbReference type="NCBI Taxonomy" id="1517512"/>
    <lineage>
        <taxon>Eukaryota</taxon>
        <taxon>Fungi</taxon>
        <taxon>Dikarya</taxon>
        <taxon>Ascomycota</taxon>
        <taxon>Pezizomycotina</taxon>
        <taxon>Eurotiomycetes</taxon>
        <taxon>Eurotiomycetidae</taxon>
        <taxon>Eurotiales</taxon>
        <taxon>Aspergillaceae</taxon>
        <taxon>Aspergillus</taxon>
        <taxon>Aspergillus subgen. Fumigati</taxon>
    </lineage>
</organism>
<keyword evidence="2" id="KW-0813">Transport</keyword>
<reference evidence="6 7" key="1">
    <citation type="submission" date="2018-10" db="EMBL/GenBank/DDBJ databases">
        <title>Pan-genome distribution and transcriptional activeness of fungal secondary metabolism genes in Aspergillus section Fumigati.</title>
        <authorList>
            <person name="Takahashi H."/>
            <person name="Umemura M."/>
            <person name="Ninomiya A."/>
            <person name="Kusuya Y."/>
            <person name="Urayama S."/>
            <person name="Shimizu M."/>
            <person name="Watanabe A."/>
            <person name="Kamei K."/>
            <person name="Yaguchi T."/>
            <person name="Hagiwara D."/>
        </authorList>
    </citation>
    <scope>NUCLEOTIDE SEQUENCE [LARGE SCALE GENOMIC DNA]</scope>
    <source>
        <strain evidence="6 7">IFM 55266</strain>
    </source>
</reference>
<dbReference type="EMBL" id="BHVY01000010">
    <property type="protein sequence ID" value="GIJ92644.1"/>
    <property type="molecule type" value="Genomic_DNA"/>
</dbReference>
<dbReference type="AlphaFoldDB" id="A0A9P3BLE4"/>
<evidence type="ECO:0000313" key="7">
    <source>
        <dbReference type="Proteomes" id="UP001043456"/>
    </source>
</evidence>
<evidence type="ECO:0000256" key="4">
    <source>
        <dbReference type="ARBA" id="ARBA00022989"/>
    </source>
</evidence>
<comment type="caution">
    <text evidence="6">The sequence shown here is derived from an EMBL/GenBank/DDBJ whole genome shotgun (WGS) entry which is preliminary data.</text>
</comment>
<dbReference type="GeneID" id="67000534"/>
<comment type="subcellular location">
    <subcellularLocation>
        <location evidence="1">Membrane</location>
        <topology evidence="1">Multi-pass membrane protein</topology>
    </subcellularLocation>
</comment>
<gene>
    <name evidence="6" type="ORF">Asppvi_001922</name>
</gene>
<dbReference type="GO" id="GO:0022857">
    <property type="term" value="F:transmembrane transporter activity"/>
    <property type="evidence" value="ECO:0007669"/>
    <property type="project" value="TreeGrafter"/>
</dbReference>
<evidence type="ECO:0000256" key="5">
    <source>
        <dbReference type="ARBA" id="ARBA00023136"/>
    </source>
</evidence>
<accession>A0A9P3BLE4</accession>
<keyword evidence="4" id="KW-1133">Transmembrane helix</keyword>